<dbReference type="EMBL" id="AFBI03000089">
    <property type="protein sequence ID" value="EJW02121.1"/>
    <property type="molecule type" value="Genomic_DNA"/>
</dbReference>
<dbReference type="InterPro" id="IPR041095">
    <property type="entry name" value="EFG_II"/>
</dbReference>
<dbReference type="CDD" id="cd16268">
    <property type="entry name" value="EF2_II"/>
    <property type="match status" value="1"/>
</dbReference>
<dbReference type="SUPFAM" id="SSF54211">
    <property type="entry name" value="Ribosomal protein S5 domain 2-like"/>
    <property type="match status" value="1"/>
</dbReference>
<dbReference type="InterPro" id="IPR009000">
    <property type="entry name" value="Transl_B-barrel_sf"/>
</dbReference>
<dbReference type="InterPro" id="IPR035647">
    <property type="entry name" value="EFG_III/V"/>
</dbReference>
<dbReference type="InterPro" id="IPR000795">
    <property type="entry name" value="T_Tr_GTP-bd_dom"/>
</dbReference>
<dbReference type="CDD" id="cd04096">
    <property type="entry name" value="eEF2_snRNP_like_C"/>
    <property type="match status" value="1"/>
</dbReference>
<dbReference type="PROSITE" id="PS51722">
    <property type="entry name" value="G_TR_2"/>
    <property type="match status" value="1"/>
</dbReference>
<comment type="function">
    <text evidence="8">Catalyzes the GTP-dependent ribosomal translocation step during translation elongation. During this step, the ribosome changes from the pre-translocational (PRE) to the post-translocational (POST) state as the newly formed A-site-bound peptidyl-tRNA and P-site-bound deacylated tRNA move to the P and E sites, respectively. Catalyzes the coordinated movement of the two tRNA molecules, the mRNA and conformational changes in the ribosome.</text>
</comment>
<proteinExistence type="predicted"/>
<dbReference type="Pfam" id="PF03144">
    <property type="entry name" value="GTP_EFTU_D2"/>
    <property type="match status" value="1"/>
</dbReference>
<dbReference type="Gene3D" id="3.30.70.870">
    <property type="entry name" value="Elongation Factor G (Translational Gtpase), domain 3"/>
    <property type="match status" value="1"/>
</dbReference>
<dbReference type="Gene3D" id="3.30.230.10">
    <property type="match status" value="1"/>
</dbReference>
<reference evidence="10 11" key="1">
    <citation type="submission" date="2011-08" db="EMBL/GenBank/DDBJ databases">
        <authorList>
            <person name="Liu Z.J."/>
            <person name="Shi F.L."/>
            <person name="Lu J.Q."/>
            <person name="Li M."/>
            <person name="Wang Z.L."/>
        </authorList>
    </citation>
    <scope>NUCLEOTIDE SEQUENCE [LARGE SCALE GENOMIC DNA]</scope>
    <source>
        <strain evidence="10 11">USNM 41457</strain>
    </source>
</reference>
<dbReference type="Gene3D" id="3.30.70.240">
    <property type="match status" value="1"/>
</dbReference>
<dbReference type="Pfam" id="PF03764">
    <property type="entry name" value="EFG_IV"/>
    <property type="match status" value="1"/>
</dbReference>
<reference evidence="11" key="2">
    <citation type="submission" date="2015-07" db="EMBL/GenBank/DDBJ databases">
        <title>Contrasting host-pathogen interactions and genome evolution in two generalist and specialist microsporidian pathogens of mosquitoes.</title>
        <authorList>
            <consortium name="The Broad Institute Genomics Platform"/>
            <consortium name="The Broad Institute Genome Sequencing Center for Infectious Disease"/>
            <person name="Cuomo C.A."/>
            <person name="Sanscrainte N.D."/>
            <person name="Goldberg J.M."/>
            <person name="Heiman D."/>
            <person name="Young S."/>
            <person name="Zeng Q."/>
            <person name="Becnel J.J."/>
            <person name="Birren B.W."/>
        </authorList>
    </citation>
    <scope>NUCLEOTIDE SEQUENCE [LARGE SCALE GENOMIC DNA]</scope>
    <source>
        <strain evidence="11">USNM 41457</strain>
    </source>
</reference>
<dbReference type="InterPro" id="IPR004161">
    <property type="entry name" value="EFTu-like_2"/>
</dbReference>
<evidence type="ECO:0000256" key="3">
    <source>
        <dbReference type="ARBA" id="ARBA00022490"/>
    </source>
</evidence>
<dbReference type="HOGENOM" id="CLU_002794_11_2_1"/>
<dbReference type="Proteomes" id="UP000003163">
    <property type="component" value="Unassembled WGS sequence"/>
</dbReference>
<dbReference type="FunFam" id="3.40.50.300:FF:000058">
    <property type="entry name" value="Translation elongation factor 2"/>
    <property type="match status" value="1"/>
</dbReference>
<evidence type="ECO:0000256" key="2">
    <source>
        <dbReference type="ARBA" id="ARBA00017891"/>
    </source>
</evidence>
<dbReference type="NCBIfam" id="TIGR00231">
    <property type="entry name" value="small_GTP"/>
    <property type="match status" value="1"/>
</dbReference>
<dbReference type="SUPFAM" id="SSF54980">
    <property type="entry name" value="EF-G C-terminal domain-like"/>
    <property type="match status" value="2"/>
</dbReference>
<organism evidence="10 11">
    <name type="scientific">Edhazardia aedis (strain USNM 41457)</name>
    <name type="common">Microsporidian parasite</name>
    <dbReference type="NCBI Taxonomy" id="1003232"/>
    <lineage>
        <taxon>Eukaryota</taxon>
        <taxon>Fungi</taxon>
        <taxon>Fungi incertae sedis</taxon>
        <taxon>Microsporidia</taxon>
        <taxon>Edhazardia</taxon>
    </lineage>
</organism>
<evidence type="ECO:0000256" key="5">
    <source>
        <dbReference type="ARBA" id="ARBA00022768"/>
    </source>
</evidence>
<dbReference type="PRINTS" id="PR00315">
    <property type="entry name" value="ELONGATNFCT"/>
</dbReference>
<dbReference type="VEuPathDB" id="MicrosporidiaDB:EDEG_03439"/>
<dbReference type="PANTHER" id="PTHR42908">
    <property type="entry name" value="TRANSLATION ELONGATION FACTOR-RELATED"/>
    <property type="match status" value="1"/>
</dbReference>
<comment type="subcellular location">
    <subcellularLocation>
        <location evidence="1">Cytoplasm</location>
    </subcellularLocation>
</comment>
<dbReference type="FunFam" id="3.30.70.870:FF:000002">
    <property type="entry name" value="Translation elongation factor 2"/>
    <property type="match status" value="1"/>
</dbReference>
<accession>J9D2U1</accession>
<dbReference type="GO" id="GO:0005525">
    <property type="term" value="F:GTP binding"/>
    <property type="evidence" value="ECO:0007669"/>
    <property type="project" value="UniProtKB-KW"/>
</dbReference>
<dbReference type="InterPro" id="IPR005517">
    <property type="entry name" value="Transl_elong_EFG/EF2_IV"/>
</dbReference>
<dbReference type="InterPro" id="IPR031157">
    <property type="entry name" value="G_TR_CS"/>
</dbReference>
<keyword evidence="5" id="KW-0251">Elongation factor</keyword>
<keyword evidence="11" id="KW-1185">Reference proteome</keyword>
<dbReference type="CDD" id="cd01681">
    <property type="entry name" value="aeEF2_snRNP_like_IV"/>
    <property type="match status" value="1"/>
</dbReference>
<dbReference type="InterPro" id="IPR000640">
    <property type="entry name" value="EFG_V-like"/>
</dbReference>
<dbReference type="InParanoid" id="J9D2U1"/>
<dbReference type="OrthoDB" id="364892at2759"/>
<evidence type="ECO:0000259" key="9">
    <source>
        <dbReference type="PROSITE" id="PS51722"/>
    </source>
</evidence>
<dbReference type="InterPro" id="IPR027417">
    <property type="entry name" value="P-loop_NTPase"/>
</dbReference>
<dbReference type="Gene3D" id="2.40.30.10">
    <property type="entry name" value="Translation factors"/>
    <property type="match status" value="1"/>
</dbReference>
<dbReference type="InterPro" id="IPR020568">
    <property type="entry name" value="Ribosomal_Su5_D2-typ_SF"/>
</dbReference>
<dbReference type="GO" id="GO:0003746">
    <property type="term" value="F:translation elongation factor activity"/>
    <property type="evidence" value="ECO:0007669"/>
    <property type="project" value="UniProtKB-KW"/>
</dbReference>
<dbReference type="CDD" id="cd16261">
    <property type="entry name" value="EF2_snRNP_III"/>
    <property type="match status" value="1"/>
</dbReference>
<dbReference type="STRING" id="1003232.J9D2U1"/>
<dbReference type="FunFam" id="2.40.30.10:FF:000010">
    <property type="entry name" value="Translation elongation factor 2"/>
    <property type="match status" value="1"/>
</dbReference>
<dbReference type="SMART" id="SM00889">
    <property type="entry name" value="EFG_IV"/>
    <property type="match status" value="1"/>
</dbReference>
<evidence type="ECO:0000256" key="7">
    <source>
        <dbReference type="ARBA" id="ARBA00023134"/>
    </source>
</evidence>
<dbReference type="PANTHER" id="PTHR42908:SF10">
    <property type="entry name" value="EUKARYOTIC TRANSLATION ELONGATION FACTOR 2"/>
    <property type="match status" value="1"/>
</dbReference>
<sequence>MFFLPFKMVDLTMENVHALMKNQSNIRNISVIAHVDHGKSTLTDTLVIKAKIASVDSGGGRYMDTRADEQQRGITIKSTAISMHFQINEQVLENYSNQEYKGSEFLINLIDSPGHVDFSSEVTAALRVTDGALVVVDCVDGICVQTETVLRQAIAERIKPTLCLNKLDRALLELKEPKEELYTKLRKRVEDFNVKLQMISQAYENKEFAVSSLDPALNEVSFCSGLQQWGFTLRQFASFYLDRFKLRGKPDAEKRLCKILWNNDRFFSSDDPWDETGTFDKKGDSSRRPFIVFVLNPIYKVTEMCFNLDIQGIKDYLKKYNVDFSKVELKGDGKSIFKVVMRTWLPAADCLLEQIIVQLPSPITSQKYRASLLYEGPEDENFLAIKSADPKTESPLMIYISKMIPYGEGRFVALGRVFAGCVHPGLKVRIQGPDYVPGSKNDLFHKNIQRTVVMMGRNIKDIPDCPAGNIIGLIGIDSEIKKTGTIATREAFNIKSMKFSVSPVVKYSVKPKNASELPKLKDGLLKLSKSDPLCVVNFNDNGECTVAGAGELHLEIALNDLRNEYAQIEIITGEPLVSYIEGIKGTTEDSKMAKSANKHNRIYMNCEPLEDEIVDNIIKGTIVHQDPKERAALFRNVLNINEDYVKKIMFYGPEDKGPNILVDQTKGIAYLNEIKEYMREGFRDVTTNGPLVGENLRGVRFNLVDLALHSDAIHRTGNQITAPVVAVCKGLIMNSDPILYEPLFFIEINVSNEMISGVVNVLSKRRGVIEEYRDENGVRTTVTGYLPVRESFGFNKELMSETKGEASAVLSFSHFSVLPGAFDAEGSITNLTVKQIREKRGFGELRLADAYFDRL</sequence>
<dbReference type="OMA" id="ASWNTEN"/>
<dbReference type="GO" id="GO:0003924">
    <property type="term" value="F:GTPase activity"/>
    <property type="evidence" value="ECO:0007669"/>
    <property type="project" value="InterPro"/>
</dbReference>
<dbReference type="Gene3D" id="3.40.50.300">
    <property type="entry name" value="P-loop containing nucleotide triphosphate hydrolases"/>
    <property type="match status" value="1"/>
</dbReference>
<dbReference type="GO" id="GO:0005829">
    <property type="term" value="C:cytosol"/>
    <property type="evidence" value="ECO:0007669"/>
    <property type="project" value="TreeGrafter"/>
</dbReference>
<evidence type="ECO:0000313" key="10">
    <source>
        <dbReference type="EMBL" id="EJW02121.1"/>
    </source>
</evidence>
<dbReference type="PROSITE" id="PS00301">
    <property type="entry name" value="G_TR_1"/>
    <property type="match status" value="1"/>
</dbReference>
<evidence type="ECO:0000256" key="4">
    <source>
        <dbReference type="ARBA" id="ARBA00022741"/>
    </source>
</evidence>
<keyword evidence="3" id="KW-0963">Cytoplasm</keyword>
<dbReference type="Pfam" id="PF00679">
    <property type="entry name" value="EFG_C"/>
    <property type="match status" value="1"/>
</dbReference>
<dbReference type="SUPFAM" id="SSF52540">
    <property type="entry name" value="P-loop containing nucleoside triphosphate hydrolases"/>
    <property type="match status" value="1"/>
</dbReference>
<keyword evidence="6" id="KW-0648">Protein biosynthesis</keyword>
<dbReference type="SMART" id="SM00838">
    <property type="entry name" value="EFG_C"/>
    <property type="match status" value="1"/>
</dbReference>
<dbReference type="Pfam" id="PF00009">
    <property type="entry name" value="GTP_EFTU"/>
    <property type="match status" value="1"/>
</dbReference>
<evidence type="ECO:0000256" key="8">
    <source>
        <dbReference type="ARBA" id="ARBA00024731"/>
    </source>
</evidence>
<dbReference type="Pfam" id="PF14492">
    <property type="entry name" value="EFG_III"/>
    <property type="match status" value="1"/>
</dbReference>
<dbReference type="InterPro" id="IPR005225">
    <property type="entry name" value="Small_GTP-bd"/>
</dbReference>
<evidence type="ECO:0000256" key="6">
    <source>
        <dbReference type="ARBA" id="ARBA00022917"/>
    </source>
</evidence>
<dbReference type="InterPro" id="IPR014721">
    <property type="entry name" value="Ribsml_uS5_D2-typ_fold_subgr"/>
</dbReference>
<dbReference type="GO" id="GO:0043022">
    <property type="term" value="F:ribosome binding"/>
    <property type="evidence" value="ECO:0007669"/>
    <property type="project" value="TreeGrafter"/>
</dbReference>
<dbReference type="AlphaFoldDB" id="J9D2U1"/>
<name>J9D2U1_EDHAE</name>
<protein>
    <recommendedName>
        <fullName evidence="2">Elongation factor 2</fullName>
    </recommendedName>
</protein>
<dbReference type="FunCoup" id="J9D2U1">
    <property type="interactions" value="218"/>
</dbReference>
<keyword evidence="4" id="KW-0547">Nucleotide-binding</keyword>
<dbReference type="GO" id="GO:1990904">
    <property type="term" value="C:ribonucleoprotein complex"/>
    <property type="evidence" value="ECO:0007669"/>
    <property type="project" value="TreeGrafter"/>
</dbReference>
<comment type="caution">
    <text evidence="10">The sequence shown here is derived from an EMBL/GenBank/DDBJ whole genome shotgun (WGS) entry which is preliminary data.</text>
</comment>
<dbReference type="SUPFAM" id="SSF50447">
    <property type="entry name" value="Translation proteins"/>
    <property type="match status" value="1"/>
</dbReference>
<feature type="domain" description="Tr-type G" evidence="9">
    <location>
        <begin position="24"/>
        <end position="363"/>
    </location>
</feature>
<dbReference type="CDD" id="cd01885">
    <property type="entry name" value="EF2"/>
    <property type="match status" value="1"/>
</dbReference>
<gene>
    <name evidence="10" type="ORF">EDEG_03439</name>
</gene>
<evidence type="ECO:0000256" key="1">
    <source>
        <dbReference type="ARBA" id="ARBA00004496"/>
    </source>
</evidence>
<keyword evidence="7" id="KW-0342">GTP-binding</keyword>
<evidence type="ECO:0000313" key="11">
    <source>
        <dbReference type="Proteomes" id="UP000003163"/>
    </source>
</evidence>